<proteinExistence type="predicted"/>
<reference evidence="1 2" key="1">
    <citation type="submission" date="2020-04" db="EMBL/GenBank/DDBJ databases">
        <title>Molecular characterization of pseudomonads from Agaricus bisporus reveal novel blotch 2 pathogens in Western Europe.</title>
        <authorList>
            <person name="Taparia T."/>
            <person name="Krijger M."/>
            <person name="Haynes E."/>
            <person name="Elpinstone J.G."/>
            <person name="Noble R."/>
            <person name="Van Der Wolf J."/>
        </authorList>
    </citation>
    <scope>NUCLEOTIDE SEQUENCE [LARGE SCALE GENOMIC DNA]</scope>
    <source>
        <strain evidence="1 2">H7001</strain>
    </source>
</reference>
<gene>
    <name evidence="1" type="ORF">HX882_21025</name>
</gene>
<sequence>MNNGIEQFYRLCDVAVAAFDEELEVSYESCLLEVLNFVKKHPRYRSDFIDKFKIILMSGDSPFEVVAFCMRELQWREIKDFVVLNMDPSQNPRSESLRSVLAAYDRIWPDADMYKYYGVS</sequence>
<name>A0A7Y7XED7_9PSED</name>
<protein>
    <submittedName>
        <fullName evidence="1">Uncharacterized protein</fullName>
    </submittedName>
</protein>
<comment type="caution">
    <text evidence="1">The sequence shown here is derived from an EMBL/GenBank/DDBJ whole genome shotgun (WGS) entry which is preliminary data.</text>
</comment>
<dbReference type="AlphaFoldDB" id="A0A7Y7XED7"/>
<evidence type="ECO:0000313" key="1">
    <source>
        <dbReference type="EMBL" id="NWB98384.1"/>
    </source>
</evidence>
<evidence type="ECO:0000313" key="2">
    <source>
        <dbReference type="Proteomes" id="UP000539985"/>
    </source>
</evidence>
<organism evidence="1 2">
    <name type="scientific">Pseudomonas gingeri</name>
    <dbReference type="NCBI Taxonomy" id="117681"/>
    <lineage>
        <taxon>Bacteria</taxon>
        <taxon>Pseudomonadati</taxon>
        <taxon>Pseudomonadota</taxon>
        <taxon>Gammaproteobacteria</taxon>
        <taxon>Pseudomonadales</taxon>
        <taxon>Pseudomonadaceae</taxon>
        <taxon>Pseudomonas</taxon>
    </lineage>
</organism>
<dbReference type="RefSeq" id="WP_177104050.1">
    <property type="nucleotide sequence ID" value="NZ_JACAQB010000010.1"/>
</dbReference>
<accession>A0A7Y7XED7</accession>
<dbReference type="Proteomes" id="UP000539985">
    <property type="component" value="Unassembled WGS sequence"/>
</dbReference>
<dbReference type="EMBL" id="JACAQB010000010">
    <property type="protein sequence ID" value="NWB98384.1"/>
    <property type="molecule type" value="Genomic_DNA"/>
</dbReference>